<feature type="region of interest" description="Disordered" evidence="2">
    <location>
        <begin position="147"/>
        <end position="181"/>
    </location>
</feature>
<feature type="region of interest" description="Disordered" evidence="2">
    <location>
        <begin position="59"/>
        <end position="97"/>
    </location>
</feature>
<gene>
    <name evidence="5" type="ORF">E3O19_05160</name>
</gene>
<name>A0A4R8X0D8_9MICO</name>
<feature type="compositionally biased region" description="Pro residues" evidence="2">
    <location>
        <begin position="164"/>
        <end position="177"/>
    </location>
</feature>
<proteinExistence type="inferred from homology"/>
<keyword evidence="3" id="KW-0812">Transmembrane</keyword>
<sequence length="455" mass="48861">MAGPRRVTRVGGLLAKRSGFPIPIRGVRRYCVVTVYPSGSWRQPECRTCPTCRRAGKHQFSGSMNHPQEPIGEPTLRRATPALLPGGPGALMSETPLAPRKRHPWRITWGVFEAVLLLLVSIGGVYAFTLTHTFDAQTEKISNAFPADAVRPPAAPGGTAIGPSPQPNIRPGSPTPAPGADAPVAQAQNILLLGSDTRGTTDRDLAGIRGERSDTIMVVHVPADRKNLYVMSILRDSWLEIPGHGTAKINAALSWGGVPLAVQTVETLLGVRIDHVAVVDFAGFKGVTDLLGGVDISNPIGFASYHMKGHYFSTGALHLNGTEAMAFARERYAFSDGDFQRVRNQQLIIQAVLVAMMHKSVLADIGKTTSLVNSVTPFLAVDEGLNSAYLTGLAWELRAVREPEVEFFTMPTNGTGTSSDGQSIVNIDWSALAAVQNAFKTDTLGSYQPEVQTIR</sequence>
<keyword evidence="3" id="KW-0472">Membrane</keyword>
<dbReference type="OrthoDB" id="9782542at2"/>
<dbReference type="NCBIfam" id="TIGR00350">
    <property type="entry name" value="lytR_cpsA_psr"/>
    <property type="match status" value="1"/>
</dbReference>
<comment type="similarity">
    <text evidence="1">Belongs to the LytR/CpsA/Psr (LCP) family.</text>
</comment>
<organism evidence="5 6">
    <name type="scientific">Cryobacterium algoritolerans</name>
    <dbReference type="NCBI Taxonomy" id="1259184"/>
    <lineage>
        <taxon>Bacteria</taxon>
        <taxon>Bacillati</taxon>
        <taxon>Actinomycetota</taxon>
        <taxon>Actinomycetes</taxon>
        <taxon>Micrococcales</taxon>
        <taxon>Microbacteriaceae</taxon>
        <taxon>Cryobacterium</taxon>
    </lineage>
</organism>
<dbReference type="Gene3D" id="3.40.630.190">
    <property type="entry name" value="LCP protein"/>
    <property type="match status" value="1"/>
</dbReference>
<comment type="caution">
    <text evidence="5">The sequence shown here is derived from an EMBL/GenBank/DDBJ whole genome shotgun (WGS) entry which is preliminary data.</text>
</comment>
<dbReference type="InterPro" id="IPR004474">
    <property type="entry name" value="LytR_CpsA_psr"/>
</dbReference>
<evidence type="ECO:0000259" key="4">
    <source>
        <dbReference type="Pfam" id="PF03816"/>
    </source>
</evidence>
<evidence type="ECO:0000313" key="6">
    <source>
        <dbReference type="Proteomes" id="UP000298412"/>
    </source>
</evidence>
<evidence type="ECO:0000256" key="1">
    <source>
        <dbReference type="ARBA" id="ARBA00006068"/>
    </source>
</evidence>
<keyword evidence="3" id="KW-1133">Transmembrane helix</keyword>
<dbReference type="PANTHER" id="PTHR33392">
    <property type="entry name" value="POLYISOPRENYL-TEICHOIC ACID--PEPTIDOGLYCAN TEICHOIC ACID TRANSFERASE TAGU"/>
    <property type="match status" value="1"/>
</dbReference>
<dbReference type="AlphaFoldDB" id="A0A4R8X0D8"/>
<protein>
    <submittedName>
        <fullName evidence="5">LytR family transcriptional regulator</fullName>
    </submittedName>
</protein>
<dbReference type="InterPro" id="IPR050922">
    <property type="entry name" value="LytR/CpsA/Psr_CW_biosynth"/>
</dbReference>
<reference evidence="5 6" key="1">
    <citation type="submission" date="2019-03" db="EMBL/GenBank/DDBJ databases">
        <title>Genomics of glacier-inhabiting Cryobacterium strains.</title>
        <authorList>
            <person name="Liu Q."/>
            <person name="Xin Y.-H."/>
        </authorList>
    </citation>
    <scope>NUCLEOTIDE SEQUENCE [LARGE SCALE GENOMIC DNA]</scope>
    <source>
        <strain evidence="5 6">MDT1-3</strain>
    </source>
</reference>
<dbReference type="EMBL" id="SOFP01000023">
    <property type="protein sequence ID" value="TFC18195.1"/>
    <property type="molecule type" value="Genomic_DNA"/>
</dbReference>
<keyword evidence="6" id="KW-1185">Reference proteome</keyword>
<feature type="transmembrane region" description="Helical" evidence="3">
    <location>
        <begin position="107"/>
        <end position="128"/>
    </location>
</feature>
<accession>A0A4R8X0D8</accession>
<dbReference type="Proteomes" id="UP000298412">
    <property type="component" value="Unassembled WGS sequence"/>
</dbReference>
<evidence type="ECO:0000313" key="5">
    <source>
        <dbReference type="EMBL" id="TFC18195.1"/>
    </source>
</evidence>
<dbReference type="PANTHER" id="PTHR33392:SF6">
    <property type="entry name" value="POLYISOPRENYL-TEICHOIC ACID--PEPTIDOGLYCAN TEICHOIC ACID TRANSFERASE TAGU"/>
    <property type="match status" value="1"/>
</dbReference>
<evidence type="ECO:0000256" key="2">
    <source>
        <dbReference type="SAM" id="MobiDB-lite"/>
    </source>
</evidence>
<dbReference type="Pfam" id="PF03816">
    <property type="entry name" value="LytR_cpsA_psr"/>
    <property type="match status" value="1"/>
</dbReference>
<evidence type="ECO:0000256" key="3">
    <source>
        <dbReference type="SAM" id="Phobius"/>
    </source>
</evidence>
<feature type="domain" description="Cell envelope-related transcriptional attenuator" evidence="4">
    <location>
        <begin position="212"/>
        <end position="356"/>
    </location>
</feature>